<feature type="region of interest" description="Disordered" evidence="1">
    <location>
        <begin position="87"/>
        <end position="107"/>
    </location>
</feature>
<feature type="compositionally biased region" description="Polar residues" evidence="1">
    <location>
        <begin position="774"/>
        <end position="783"/>
    </location>
</feature>
<feature type="region of interest" description="Disordered" evidence="1">
    <location>
        <begin position="465"/>
        <end position="493"/>
    </location>
</feature>
<dbReference type="Proteomes" id="UP001456524">
    <property type="component" value="Unassembled WGS sequence"/>
</dbReference>
<protein>
    <submittedName>
        <fullName evidence="2">Uncharacterized protein</fullName>
    </submittedName>
</protein>
<organism evidence="2 3">
    <name type="scientific">Phyllosticta citrichinensis</name>
    <dbReference type="NCBI Taxonomy" id="1130410"/>
    <lineage>
        <taxon>Eukaryota</taxon>
        <taxon>Fungi</taxon>
        <taxon>Dikarya</taxon>
        <taxon>Ascomycota</taxon>
        <taxon>Pezizomycotina</taxon>
        <taxon>Dothideomycetes</taxon>
        <taxon>Dothideomycetes incertae sedis</taxon>
        <taxon>Botryosphaeriales</taxon>
        <taxon>Phyllostictaceae</taxon>
        <taxon>Phyllosticta</taxon>
    </lineage>
</organism>
<feature type="compositionally biased region" description="Polar residues" evidence="1">
    <location>
        <begin position="817"/>
        <end position="838"/>
    </location>
</feature>
<feature type="compositionally biased region" description="Acidic residues" evidence="1">
    <location>
        <begin position="650"/>
        <end position="661"/>
    </location>
</feature>
<feature type="compositionally biased region" description="Basic and acidic residues" evidence="1">
    <location>
        <begin position="854"/>
        <end position="870"/>
    </location>
</feature>
<gene>
    <name evidence="2" type="ORF">IWX90DRAFT_286302</name>
</gene>
<sequence length="950" mass="103802">MWLLPGLGNHSTRHTPGRIPWTCCGKCLLTCEHESRLEVRALGLQWVVSSTFTSYTFHSPPTLFIHHLTSNLQPQILRSSNITNMEPHPSANTAMGSGESSSSSTIPLMSPDKQARFSELVSIITTSAQALQDEFEWVSTTTWTQILDQMFPGTTSFDTPETTADVESATGGVNDLAGNQDSLKRLLATVEASEIKKAGSKIFKDGPPPANGDVRNLTPDQRTTEWSLIMRFGDPRAPMNDDHYAYVAIALKRWWRFAAPVSLLRKARHAIVAQYKLVGHSGPGMLPFNTAVWQKATYDAQCDFLRELKRAGDAKGVLALESILGKTTRDDEVVFVRETKRSPSNASKTAAVQVSNVRETKCNPSEVGKITGAQQLEVSETRKRSKDDAKKTEQVEVESDSDSDIPASKRQKTARLSKPAPQVVEIDSDDEPIQTKRTQLRLVVKSQPNAEKSLIVKLPIKSAQSIPTKSHSNTAAPNDPIPQAVPTKQAPAQAPKRLYKYKVEAELTSSPRTNALISHLITCFAMQHRRVLTRFPWALEKLRRYAQGKEPHIKGPGQTSMLEIGFFEGKDLSWSISGFQLDRLTDVREKSKVEWEARQVEKQAQELAEFHNSQSNKDDNVSSRATQISDNTLQGSVQTDLNDNDRSTAEEVESGDNEAVEPQEHESEAGNVTVGATDNQAHGGSDDLQTESETPRSPAAGHEDVFMDAQNDPEEQAGSPIVDEDVHMDGSEDEHASSHDDNDSANGEESQSDTDKQPDSIGSERSYSSSGSGTDEQMQTTAAHSHVGSPVLTEEQIQTLQLFWGDKARQQRMNEEALSSSANHGNTSPAHSSAASANTDDEHASSHDGNAVDASKEEESQLFQDERSASDDSNYGSDAASNDGVDTEMQNTDDTSLDHGHAAMHTYDGNDEQDHQMQLLGAAIAADEDTAATNGSGNGNTKGIFGWLFS</sequence>
<keyword evidence="3" id="KW-1185">Reference proteome</keyword>
<feature type="compositionally biased region" description="Polar residues" evidence="1">
    <location>
        <begin position="465"/>
        <end position="476"/>
    </location>
</feature>
<dbReference type="EMBL" id="JBBWUH010000007">
    <property type="protein sequence ID" value="KAK8161996.1"/>
    <property type="molecule type" value="Genomic_DNA"/>
</dbReference>
<feature type="compositionally biased region" description="Basic and acidic residues" evidence="1">
    <location>
        <begin position="379"/>
        <end position="394"/>
    </location>
</feature>
<accession>A0ABR1XP47</accession>
<feature type="compositionally biased region" description="Low complexity" evidence="1">
    <location>
        <begin position="760"/>
        <end position="773"/>
    </location>
</feature>
<evidence type="ECO:0000256" key="1">
    <source>
        <dbReference type="SAM" id="MobiDB-lite"/>
    </source>
</evidence>
<feature type="region of interest" description="Disordered" evidence="1">
    <location>
        <begin position="365"/>
        <end position="432"/>
    </location>
</feature>
<feature type="region of interest" description="Disordered" evidence="1">
    <location>
        <begin position="811"/>
        <end position="909"/>
    </location>
</feature>
<feature type="compositionally biased region" description="Basic and acidic residues" evidence="1">
    <location>
        <begin position="724"/>
        <end position="742"/>
    </location>
</feature>
<proteinExistence type="predicted"/>
<name>A0ABR1XP47_9PEZI</name>
<feature type="compositionally biased region" description="Polar residues" evidence="1">
    <location>
        <begin position="622"/>
        <end position="641"/>
    </location>
</feature>
<feature type="region of interest" description="Disordered" evidence="1">
    <location>
        <begin position="610"/>
        <end position="792"/>
    </location>
</feature>
<feature type="compositionally biased region" description="Polar residues" evidence="1">
    <location>
        <begin position="871"/>
        <end position="880"/>
    </location>
</feature>
<evidence type="ECO:0000313" key="3">
    <source>
        <dbReference type="Proteomes" id="UP001456524"/>
    </source>
</evidence>
<comment type="caution">
    <text evidence="2">The sequence shown here is derived from an EMBL/GenBank/DDBJ whole genome shotgun (WGS) entry which is preliminary data.</text>
</comment>
<evidence type="ECO:0000313" key="2">
    <source>
        <dbReference type="EMBL" id="KAK8161996.1"/>
    </source>
</evidence>
<reference evidence="2 3" key="1">
    <citation type="journal article" date="2022" name="G3 (Bethesda)">
        <title>Enemy or ally: a genomic approach to elucidate the lifestyle of Phyllosticta citrichinaensis.</title>
        <authorList>
            <person name="Buijs V.A."/>
            <person name="Groenewald J.Z."/>
            <person name="Haridas S."/>
            <person name="LaButti K.M."/>
            <person name="Lipzen A."/>
            <person name="Martin F.M."/>
            <person name="Barry K."/>
            <person name="Grigoriev I.V."/>
            <person name="Crous P.W."/>
            <person name="Seidl M.F."/>
        </authorList>
    </citation>
    <scope>NUCLEOTIDE SEQUENCE [LARGE SCALE GENOMIC DNA]</scope>
    <source>
        <strain evidence="2 3">CBS 129764</strain>
    </source>
</reference>